<keyword evidence="2" id="KW-1185">Reference proteome</keyword>
<reference evidence="2" key="1">
    <citation type="journal article" date="2022" name="Mol. Ecol. Resour.">
        <title>The genomes of chicory, endive, great burdock and yacon provide insights into Asteraceae palaeo-polyploidization history and plant inulin production.</title>
        <authorList>
            <person name="Fan W."/>
            <person name="Wang S."/>
            <person name="Wang H."/>
            <person name="Wang A."/>
            <person name="Jiang F."/>
            <person name="Liu H."/>
            <person name="Zhao H."/>
            <person name="Xu D."/>
            <person name="Zhang Y."/>
        </authorList>
    </citation>
    <scope>NUCLEOTIDE SEQUENCE [LARGE SCALE GENOMIC DNA]</scope>
    <source>
        <strain evidence="2">cv. Punajuju</strain>
    </source>
</reference>
<reference evidence="1 2" key="2">
    <citation type="journal article" date="2022" name="Mol. Ecol. Resour.">
        <title>The genomes of chicory, endive, great burdock and yacon provide insights into Asteraceae paleo-polyploidization history and plant inulin production.</title>
        <authorList>
            <person name="Fan W."/>
            <person name="Wang S."/>
            <person name="Wang H."/>
            <person name="Wang A."/>
            <person name="Jiang F."/>
            <person name="Liu H."/>
            <person name="Zhao H."/>
            <person name="Xu D."/>
            <person name="Zhang Y."/>
        </authorList>
    </citation>
    <scope>NUCLEOTIDE SEQUENCE [LARGE SCALE GENOMIC DNA]</scope>
    <source>
        <strain evidence="2">cv. Punajuju</strain>
        <tissue evidence="1">Leaves</tissue>
    </source>
</reference>
<comment type="caution">
    <text evidence="1">The sequence shown here is derived from an EMBL/GenBank/DDBJ whole genome shotgun (WGS) entry which is preliminary data.</text>
</comment>
<accession>A0ACB9FBJ0</accession>
<sequence length="342" mass="37544">MALGSISGLDLGTQWAMVVVSALKMEIEDTGFMNQYDKKSKPYIFSADSFSSESNTETKRFVHESFRTPTSFIEQDEIKLPSFQNANNINRISPTTKRVASTTHSSSNTISFGDLKPKDDVLPSDDLLGYGAAGTGNAPTKSRSPDQSHSNLLAERKRRENMNRYFISLSAMLPNLKKMDKASVLGDAIDYIRKLQERVKELEGGTSGVKKDAKETIVVALNRPSHSNTNDNDSSSKETIAADHSMDTPCNSSVEIEVRMSGSSVLVRIQSLENSSLLVKAISKMQKLGLSIVSSSAFLFANTITVISIVAEVFFLNSNNDLVLYLNGSYDLVLKWLNCLVS</sequence>
<organism evidence="1 2">
    <name type="scientific">Cichorium intybus</name>
    <name type="common">Chicory</name>
    <dbReference type="NCBI Taxonomy" id="13427"/>
    <lineage>
        <taxon>Eukaryota</taxon>
        <taxon>Viridiplantae</taxon>
        <taxon>Streptophyta</taxon>
        <taxon>Embryophyta</taxon>
        <taxon>Tracheophyta</taxon>
        <taxon>Spermatophyta</taxon>
        <taxon>Magnoliopsida</taxon>
        <taxon>eudicotyledons</taxon>
        <taxon>Gunneridae</taxon>
        <taxon>Pentapetalae</taxon>
        <taxon>asterids</taxon>
        <taxon>campanulids</taxon>
        <taxon>Asterales</taxon>
        <taxon>Asteraceae</taxon>
        <taxon>Cichorioideae</taxon>
        <taxon>Cichorieae</taxon>
        <taxon>Cichoriinae</taxon>
        <taxon>Cichorium</taxon>
    </lineage>
</organism>
<proteinExistence type="predicted"/>
<protein>
    <submittedName>
        <fullName evidence="1">Uncharacterized protein</fullName>
    </submittedName>
</protein>
<evidence type="ECO:0000313" key="2">
    <source>
        <dbReference type="Proteomes" id="UP001055811"/>
    </source>
</evidence>
<name>A0ACB9FBJ0_CICIN</name>
<dbReference type="EMBL" id="CM042011">
    <property type="protein sequence ID" value="KAI3768215.1"/>
    <property type="molecule type" value="Genomic_DNA"/>
</dbReference>
<dbReference type="Proteomes" id="UP001055811">
    <property type="component" value="Linkage Group LG03"/>
</dbReference>
<gene>
    <name evidence="1" type="ORF">L2E82_18711</name>
</gene>
<evidence type="ECO:0000313" key="1">
    <source>
        <dbReference type="EMBL" id="KAI3768215.1"/>
    </source>
</evidence>